<dbReference type="Proteomes" id="UP000524462">
    <property type="component" value="Unassembled WGS sequence"/>
</dbReference>
<comment type="caution">
    <text evidence="4">The sequence shown here is derived from an EMBL/GenBank/DDBJ whole genome shotgun (WGS) entry which is preliminary data.</text>
</comment>
<dbReference type="GO" id="GO:0003677">
    <property type="term" value="F:DNA binding"/>
    <property type="evidence" value="ECO:0007669"/>
    <property type="project" value="InterPro"/>
</dbReference>
<evidence type="ECO:0000313" key="5">
    <source>
        <dbReference type="Proteomes" id="UP000524462"/>
    </source>
</evidence>
<feature type="region of interest" description="Disordered" evidence="2">
    <location>
        <begin position="232"/>
        <end position="251"/>
    </location>
</feature>
<dbReference type="InterPro" id="IPR050090">
    <property type="entry name" value="Tyrosine_recombinase_XerCD"/>
</dbReference>
<dbReference type="InterPro" id="IPR011010">
    <property type="entry name" value="DNA_brk_join_enz"/>
</dbReference>
<dbReference type="PROSITE" id="PS51898">
    <property type="entry name" value="TYR_RECOMBINASE"/>
    <property type="match status" value="1"/>
</dbReference>
<accession>A0A7V9WSF3</accession>
<evidence type="ECO:0000313" key="4">
    <source>
        <dbReference type="EMBL" id="MBA2796257.1"/>
    </source>
</evidence>
<dbReference type="AlphaFoldDB" id="A0A7V9WSF3"/>
<feature type="domain" description="Tyr recombinase" evidence="3">
    <location>
        <begin position="14"/>
        <end position="228"/>
    </location>
</feature>
<dbReference type="EMBL" id="JACEGE010000020">
    <property type="protein sequence ID" value="MBA2796257.1"/>
    <property type="molecule type" value="Genomic_DNA"/>
</dbReference>
<dbReference type="InterPro" id="IPR002104">
    <property type="entry name" value="Integrase_catalytic"/>
</dbReference>
<protein>
    <submittedName>
        <fullName evidence="4">Site-specific integrase</fullName>
    </submittedName>
</protein>
<dbReference type="PANTHER" id="PTHR30349">
    <property type="entry name" value="PHAGE INTEGRASE-RELATED"/>
    <property type="match status" value="1"/>
</dbReference>
<organism evidence="4 5">
    <name type="scientific">Streptococcus porcinus</name>
    <dbReference type="NCBI Taxonomy" id="1340"/>
    <lineage>
        <taxon>Bacteria</taxon>
        <taxon>Bacillati</taxon>
        <taxon>Bacillota</taxon>
        <taxon>Bacilli</taxon>
        <taxon>Lactobacillales</taxon>
        <taxon>Streptococcaceae</taxon>
        <taxon>Streptococcus</taxon>
    </lineage>
</organism>
<proteinExistence type="predicted"/>
<dbReference type="CDD" id="cd01189">
    <property type="entry name" value="INT_ICEBs1_C_like"/>
    <property type="match status" value="1"/>
</dbReference>
<evidence type="ECO:0000256" key="1">
    <source>
        <dbReference type="ARBA" id="ARBA00023172"/>
    </source>
</evidence>
<dbReference type="SUPFAM" id="SSF56349">
    <property type="entry name" value="DNA breaking-rejoining enzymes"/>
    <property type="match status" value="1"/>
</dbReference>
<reference evidence="4 5" key="1">
    <citation type="submission" date="2020-07" db="EMBL/GenBank/DDBJ databases">
        <title>Molecular and genomic characterization of Streptococcus porcinus isolated from diseased swine in Brazil.</title>
        <authorList>
            <person name="Moreno L.Z."/>
            <person name="Matajira C.E.C."/>
            <person name="Poor A.P."/>
            <person name="Dutra M.C."/>
            <person name="Moreno A.M."/>
        </authorList>
    </citation>
    <scope>NUCLEOTIDE SEQUENCE [LARGE SCALE GENOMIC DNA]</scope>
    <source>
        <strain evidence="4 5">SP0816-2</strain>
    </source>
</reference>
<keyword evidence="1" id="KW-0233">DNA recombination</keyword>
<evidence type="ECO:0000256" key="2">
    <source>
        <dbReference type="SAM" id="MobiDB-lite"/>
    </source>
</evidence>
<sequence>MNIKLNSKKNPRDIETKFLKSRADYDSVIEYLLLFMDYRKTVVDFIIYILFKVGLRPAEAICLTWDNIDFKNQELFTKGRWDSVHHRLSPPKNDHYYKKINQPNPSVRYIPFDKEVKRVLLKLKKQQEMTCQVLGLKNENNYLFYQGGTKWELPDESTVNKRVKKIIKELSITPIITAYGARHTYGSVKVQEGVPLEVLARWFGHKDTSMLRSIYIHLLDETKNEWFEREKLSGGQTGGQTNFLQAKKPYK</sequence>
<name>A0A7V9WSF3_STRPO</name>
<evidence type="ECO:0000259" key="3">
    <source>
        <dbReference type="PROSITE" id="PS51898"/>
    </source>
</evidence>
<dbReference type="GO" id="GO:0006310">
    <property type="term" value="P:DNA recombination"/>
    <property type="evidence" value="ECO:0007669"/>
    <property type="project" value="UniProtKB-KW"/>
</dbReference>
<gene>
    <name evidence="4" type="ORF">H1B29_07165</name>
</gene>
<dbReference type="Gene3D" id="1.10.443.10">
    <property type="entry name" value="Intergrase catalytic core"/>
    <property type="match status" value="1"/>
</dbReference>
<dbReference type="Pfam" id="PF00589">
    <property type="entry name" value="Phage_integrase"/>
    <property type="match status" value="1"/>
</dbReference>
<dbReference type="GO" id="GO:0015074">
    <property type="term" value="P:DNA integration"/>
    <property type="evidence" value="ECO:0007669"/>
    <property type="project" value="InterPro"/>
</dbReference>
<dbReference type="InterPro" id="IPR013762">
    <property type="entry name" value="Integrase-like_cat_sf"/>
</dbReference>